<feature type="non-terminal residue" evidence="3">
    <location>
        <position position="1"/>
    </location>
</feature>
<feature type="compositionally biased region" description="Polar residues" evidence="1">
    <location>
        <begin position="69"/>
        <end position="85"/>
    </location>
</feature>
<evidence type="ECO:0000259" key="2">
    <source>
        <dbReference type="PROSITE" id="PS50994"/>
    </source>
</evidence>
<evidence type="ECO:0000256" key="1">
    <source>
        <dbReference type="SAM" id="MobiDB-lite"/>
    </source>
</evidence>
<comment type="caution">
    <text evidence="3">The sequence shown here is derived from an EMBL/GenBank/DDBJ whole genome shotgun (WGS) entry which is preliminary data.</text>
</comment>
<sequence>YQSGDGYHAVPPRYTGTFMPPKPDLVFYNAPNVNETVYTAFNVKLSPTKPDKDLSPTHRPSAPIIEDWVSNSENDSEPELTQNISKIPKPKSHGNNRNRKACFVCKSLTHLIKDYDFYEKKMAQTPVRNHAQRGNHQQYARMTLPNPQRHVVPTAVLTKSKLVPITAARPVSAAAPKPHGNPQHALKDKEVIDSGCSRYMIGNMSYLSDFEEINGGYVAFGGNPKGGKISSKDTECIVMSPEFKLLDENQVLLRVLSENNMYNVDLKNIVPSGYLTCLFAKATLDESNLWHRRLSHINFKTMNKLVKSNLVRGLPSKVFENNHTCVTCKKGKQHRASYKIKPVSSINQPLQRLHMDLFRPTFVKSLNKKSYCLVVTNDYSRFTWVFFLATKDETSPILKTFITGIENQLSLKVKIIRSDNGTEFKNNDLNQFCDMKGIKKEFSVPRTPQQNGIAERKI</sequence>
<proteinExistence type="predicted"/>
<dbReference type="GO" id="GO:0003676">
    <property type="term" value="F:nucleic acid binding"/>
    <property type="evidence" value="ECO:0007669"/>
    <property type="project" value="InterPro"/>
</dbReference>
<dbReference type="Pfam" id="PF13976">
    <property type="entry name" value="gag_pre-integrs"/>
    <property type="match status" value="1"/>
</dbReference>
<evidence type="ECO:0000313" key="3">
    <source>
        <dbReference type="EMBL" id="GFB04336.1"/>
    </source>
</evidence>
<dbReference type="InterPro" id="IPR012337">
    <property type="entry name" value="RNaseH-like_sf"/>
</dbReference>
<name>A0A699KSJ6_TANCI</name>
<dbReference type="SUPFAM" id="SSF53098">
    <property type="entry name" value="Ribonuclease H-like"/>
    <property type="match status" value="1"/>
</dbReference>
<dbReference type="PANTHER" id="PTHR42648">
    <property type="entry name" value="TRANSPOSASE, PUTATIVE-RELATED"/>
    <property type="match status" value="1"/>
</dbReference>
<dbReference type="EMBL" id="BKCJ010539833">
    <property type="protein sequence ID" value="GFB04336.1"/>
    <property type="molecule type" value="Genomic_DNA"/>
</dbReference>
<dbReference type="Pfam" id="PF00665">
    <property type="entry name" value="rve"/>
    <property type="match status" value="1"/>
</dbReference>
<accession>A0A699KSJ6</accession>
<feature type="region of interest" description="Disordered" evidence="1">
    <location>
        <begin position="69"/>
        <end position="96"/>
    </location>
</feature>
<dbReference type="Gene3D" id="3.30.420.10">
    <property type="entry name" value="Ribonuclease H-like superfamily/Ribonuclease H"/>
    <property type="match status" value="1"/>
</dbReference>
<reference evidence="3" key="1">
    <citation type="journal article" date="2019" name="Sci. Rep.">
        <title>Draft genome of Tanacetum cinerariifolium, the natural source of mosquito coil.</title>
        <authorList>
            <person name="Yamashiro T."/>
            <person name="Shiraishi A."/>
            <person name="Satake H."/>
            <person name="Nakayama K."/>
        </authorList>
    </citation>
    <scope>NUCLEOTIDE SEQUENCE</scope>
</reference>
<dbReference type="InterPro" id="IPR025724">
    <property type="entry name" value="GAG-pre-integrase_dom"/>
</dbReference>
<feature type="domain" description="Integrase catalytic" evidence="2">
    <location>
        <begin position="345"/>
        <end position="458"/>
    </location>
</feature>
<dbReference type="PANTHER" id="PTHR42648:SF32">
    <property type="entry name" value="RIBONUCLEASE H-LIKE DOMAIN, GAG-PRE-INTEGRASE DOMAIN PROTEIN-RELATED"/>
    <property type="match status" value="1"/>
</dbReference>
<dbReference type="GO" id="GO:0015074">
    <property type="term" value="P:DNA integration"/>
    <property type="evidence" value="ECO:0007669"/>
    <property type="project" value="InterPro"/>
</dbReference>
<gene>
    <name evidence="3" type="ORF">Tci_676307</name>
</gene>
<protein>
    <submittedName>
        <fullName evidence="3">Putative ribonuclease H-like domain-containing protein</fullName>
    </submittedName>
</protein>
<dbReference type="AlphaFoldDB" id="A0A699KSJ6"/>
<dbReference type="InterPro" id="IPR039537">
    <property type="entry name" value="Retrotran_Ty1/copia-like"/>
</dbReference>
<organism evidence="3">
    <name type="scientific">Tanacetum cinerariifolium</name>
    <name type="common">Dalmatian daisy</name>
    <name type="synonym">Chrysanthemum cinerariifolium</name>
    <dbReference type="NCBI Taxonomy" id="118510"/>
    <lineage>
        <taxon>Eukaryota</taxon>
        <taxon>Viridiplantae</taxon>
        <taxon>Streptophyta</taxon>
        <taxon>Embryophyta</taxon>
        <taxon>Tracheophyta</taxon>
        <taxon>Spermatophyta</taxon>
        <taxon>Magnoliopsida</taxon>
        <taxon>eudicotyledons</taxon>
        <taxon>Gunneridae</taxon>
        <taxon>Pentapetalae</taxon>
        <taxon>asterids</taxon>
        <taxon>campanulids</taxon>
        <taxon>Asterales</taxon>
        <taxon>Asteraceae</taxon>
        <taxon>Asteroideae</taxon>
        <taxon>Anthemideae</taxon>
        <taxon>Anthemidinae</taxon>
        <taxon>Tanacetum</taxon>
    </lineage>
</organism>
<dbReference type="InterPro" id="IPR036397">
    <property type="entry name" value="RNaseH_sf"/>
</dbReference>
<dbReference type="InterPro" id="IPR001584">
    <property type="entry name" value="Integrase_cat-core"/>
</dbReference>
<dbReference type="PROSITE" id="PS50994">
    <property type="entry name" value="INTEGRASE"/>
    <property type="match status" value="1"/>
</dbReference>